<protein>
    <recommendedName>
        <fullName evidence="5">Tyr recombinase domain-containing protein</fullName>
    </recommendedName>
</protein>
<dbReference type="Proteomes" id="UP000291301">
    <property type="component" value="Unassembled WGS sequence"/>
</dbReference>
<name>A0A4R0PHZ1_9HYPH</name>
<dbReference type="InterPro" id="IPR013762">
    <property type="entry name" value="Integrase-like_cat_sf"/>
</dbReference>
<keyword evidence="2" id="KW-0233">DNA recombination</keyword>
<accession>A0A4R0PHZ1</accession>
<dbReference type="Gene3D" id="1.10.443.10">
    <property type="entry name" value="Intergrase catalytic core"/>
    <property type="match status" value="1"/>
</dbReference>
<sequence>MHTGHAAFASNEPQARRLRAKATTMGTITIRIPLVTWRDGRPRFFASAAQRRLGFAGEDLRHGGDGPWFTVEECRAWSEAKQADIAAARSAAAATKPHGEELTAAAFGKRRRVQPARSLRANPTRLTTLSQLVEGFLDRDPRNKGREIVEGRKRRKPRAADTVRFYRSCAAALAETEADHGWHRPAAALAPADLGKAIERVEIARGLSTARGVRAMLSQAFAWAVREGLARANPVALIEDRLPVPEERVRVGTVAEMLALTAAADALGRPEAADCIWLALFSAQRQKDRLALEERQFGADGILWQQSKTGERLLIPQARIVRERFAAARERRKGWKVVPTRVIVDERAQRPFKADWWRKVFREVRDHAAASMPSLSDFRDQDLRDTALSWADYAGCDYAEIGNLSGHRFARETQILRHYVTKFDPARAARAVAKTEAWFDRQVEAEKEKAL</sequence>
<organism evidence="3 4">
    <name type="scientific">Oricola cellulosilytica</name>
    <dbReference type="NCBI Taxonomy" id="1429082"/>
    <lineage>
        <taxon>Bacteria</taxon>
        <taxon>Pseudomonadati</taxon>
        <taxon>Pseudomonadota</taxon>
        <taxon>Alphaproteobacteria</taxon>
        <taxon>Hyphomicrobiales</taxon>
        <taxon>Ahrensiaceae</taxon>
        <taxon>Oricola</taxon>
    </lineage>
</organism>
<dbReference type="OrthoDB" id="8201432at2"/>
<dbReference type="EMBL" id="SJST01000002">
    <property type="protein sequence ID" value="TCD15174.1"/>
    <property type="molecule type" value="Genomic_DNA"/>
</dbReference>
<dbReference type="Gene3D" id="1.10.150.130">
    <property type="match status" value="1"/>
</dbReference>
<dbReference type="InterPro" id="IPR010998">
    <property type="entry name" value="Integrase_recombinase_N"/>
</dbReference>
<evidence type="ECO:0008006" key="5">
    <source>
        <dbReference type="Google" id="ProtNLM"/>
    </source>
</evidence>
<reference evidence="3 4" key="1">
    <citation type="journal article" date="2015" name="Antonie Van Leeuwenhoek">
        <title>Oricola cellulosilytica gen. nov., sp. nov., a cellulose-degrading bacterium of the family Phyllobacteriaceae isolated from surface seashore water, and emended descriptions of Mesorhizobium loti and Phyllobacterium myrsinacearum.</title>
        <authorList>
            <person name="Hameed A."/>
            <person name="Shahina M."/>
            <person name="Lai W.A."/>
            <person name="Lin S.Y."/>
            <person name="Young L.S."/>
            <person name="Liu Y.C."/>
            <person name="Hsu Y.H."/>
            <person name="Young C.C."/>
        </authorList>
    </citation>
    <scope>NUCLEOTIDE SEQUENCE [LARGE SCALE GENOMIC DNA]</scope>
    <source>
        <strain evidence="3 4">KCTC 52183</strain>
    </source>
</reference>
<keyword evidence="1" id="KW-0238">DNA-binding</keyword>
<evidence type="ECO:0000313" key="4">
    <source>
        <dbReference type="Proteomes" id="UP000291301"/>
    </source>
</evidence>
<evidence type="ECO:0000313" key="3">
    <source>
        <dbReference type="EMBL" id="TCD15174.1"/>
    </source>
</evidence>
<keyword evidence="4" id="KW-1185">Reference proteome</keyword>
<dbReference type="RefSeq" id="WP_131566926.1">
    <property type="nucleotide sequence ID" value="NZ_JAINFK010000004.1"/>
</dbReference>
<gene>
    <name evidence="3" type="ORF">E0D97_06390</name>
</gene>
<evidence type="ECO:0000256" key="2">
    <source>
        <dbReference type="ARBA" id="ARBA00023172"/>
    </source>
</evidence>
<proteinExistence type="predicted"/>
<dbReference type="InterPro" id="IPR011010">
    <property type="entry name" value="DNA_brk_join_enz"/>
</dbReference>
<dbReference type="GO" id="GO:0015074">
    <property type="term" value="P:DNA integration"/>
    <property type="evidence" value="ECO:0007669"/>
    <property type="project" value="InterPro"/>
</dbReference>
<comment type="caution">
    <text evidence="3">The sequence shown here is derived from an EMBL/GenBank/DDBJ whole genome shotgun (WGS) entry which is preliminary data.</text>
</comment>
<evidence type="ECO:0000256" key="1">
    <source>
        <dbReference type="ARBA" id="ARBA00023125"/>
    </source>
</evidence>
<dbReference type="GO" id="GO:0003677">
    <property type="term" value="F:DNA binding"/>
    <property type="evidence" value="ECO:0007669"/>
    <property type="project" value="UniProtKB-KW"/>
</dbReference>
<dbReference type="GO" id="GO:0006310">
    <property type="term" value="P:DNA recombination"/>
    <property type="evidence" value="ECO:0007669"/>
    <property type="project" value="UniProtKB-KW"/>
</dbReference>
<dbReference type="SUPFAM" id="SSF56349">
    <property type="entry name" value="DNA breaking-rejoining enzymes"/>
    <property type="match status" value="1"/>
</dbReference>
<dbReference type="AlphaFoldDB" id="A0A4R0PHZ1"/>